<dbReference type="GO" id="GO:0007059">
    <property type="term" value="P:chromosome segregation"/>
    <property type="evidence" value="ECO:0007669"/>
    <property type="project" value="UniProtKB-KW"/>
</dbReference>
<dbReference type="PROSITE" id="PS01358">
    <property type="entry name" value="ZF_RANBP2_1"/>
    <property type="match status" value="1"/>
</dbReference>
<dbReference type="OrthoDB" id="9802051at2"/>
<dbReference type="EMBL" id="CP036271">
    <property type="protein sequence ID" value="QDT54621.1"/>
    <property type="molecule type" value="Genomic_DNA"/>
</dbReference>
<dbReference type="Pfam" id="PF02195">
    <property type="entry name" value="ParB_N"/>
    <property type="match status" value="1"/>
</dbReference>
<evidence type="ECO:0000259" key="7">
    <source>
        <dbReference type="PROSITE" id="PS01358"/>
    </source>
</evidence>
<evidence type="ECO:0000313" key="8">
    <source>
        <dbReference type="EMBL" id="QDT54621.1"/>
    </source>
</evidence>
<dbReference type="Gene3D" id="3.90.1530.30">
    <property type="match status" value="1"/>
</dbReference>
<dbReference type="SMART" id="SM00470">
    <property type="entry name" value="ParB"/>
    <property type="match status" value="1"/>
</dbReference>
<dbReference type="SUPFAM" id="SSF109709">
    <property type="entry name" value="KorB DNA-binding domain-like"/>
    <property type="match status" value="1"/>
</dbReference>
<dbReference type="AlphaFoldDB" id="A0A517SER9"/>
<dbReference type="InterPro" id="IPR001876">
    <property type="entry name" value="Znf_RanBP2"/>
</dbReference>
<dbReference type="KEGG" id="ccos:Pan44_26560"/>
<dbReference type="InParanoid" id="A0A517SER9"/>
<comment type="similarity">
    <text evidence="1">Belongs to the ParB family.</text>
</comment>
<evidence type="ECO:0000256" key="4">
    <source>
        <dbReference type="ARBA" id="ARBA00022829"/>
    </source>
</evidence>
<dbReference type="InterPro" id="IPR050336">
    <property type="entry name" value="Chromosome_partition/occlusion"/>
</dbReference>
<evidence type="ECO:0000256" key="1">
    <source>
        <dbReference type="ARBA" id="ARBA00006295"/>
    </source>
</evidence>
<dbReference type="Proteomes" id="UP000315700">
    <property type="component" value="Chromosome"/>
</dbReference>
<dbReference type="InterPro" id="IPR036086">
    <property type="entry name" value="ParB/Sulfiredoxin_sf"/>
</dbReference>
<dbReference type="GO" id="GO:0008270">
    <property type="term" value="F:zinc ion binding"/>
    <property type="evidence" value="ECO:0007669"/>
    <property type="project" value="UniProtKB-KW"/>
</dbReference>
<keyword evidence="4" id="KW-0159">Chromosome partition</keyword>
<gene>
    <name evidence="8" type="primary">spo0C_3</name>
    <name evidence="8" type="ORF">Pan44_26560</name>
</gene>
<evidence type="ECO:0000256" key="2">
    <source>
        <dbReference type="ARBA" id="ARBA00022723"/>
    </source>
</evidence>
<evidence type="ECO:0000256" key="5">
    <source>
        <dbReference type="ARBA" id="ARBA00022833"/>
    </source>
</evidence>
<dbReference type="RefSeq" id="WP_145030462.1">
    <property type="nucleotide sequence ID" value="NZ_CP036271.1"/>
</dbReference>
<evidence type="ECO:0000313" key="9">
    <source>
        <dbReference type="Proteomes" id="UP000315700"/>
    </source>
</evidence>
<evidence type="ECO:0000256" key="6">
    <source>
        <dbReference type="SAM" id="MobiDB-lite"/>
    </source>
</evidence>
<name>A0A517SER9_9PLAN</name>
<dbReference type="InterPro" id="IPR003115">
    <property type="entry name" value="ParB_N"/>
</dbReference>
<dbReference type="Gene3D" id="1.10.10.2830">
    <property type="match status" value="1"/>
</dbReference>
<proteinExistence type="inferred from homology"/>
<dbReference type="InterPro" id="IPR041468">
    <property type="entry name" value="HTH_ParB/Spo0J"/>
</dbReference>
<keyword evidence="3" id="KW-0863">Zinc-finger</keyword>
<dbReference type="PANTHER" id="PTHR33375:SF1">
    <property type="entry name" value="CHROMOSOME-PARTITIONING PROTEIN PARB-RELATED"/>
    <property type="match status" value="1"/>
</dbReference>
<dbReference type="Pfam" id="PF17762">
    <property type="entry name" value="HTH_ParB"/>
    <property type="match status" value="1"/>
</dbReference>
<dbReference type="GO" id="GO:0003677">
    <property type="term" value="F:DNA binding"/>
    <property type="evidence" value="ECO:0007669"/>
    <property type="project" value="InterPro"/>
</dbReference>
<reference evidence="8 9" key="1">
    <citation type="submission" date="2019-02" db="EMBL/GenBank/DDBJ databases">
        <title>Deep-cultivation of Planctomycetes and their phenomic and genomic characterization uncovers novel biology.</title>
        <authorList>
            <person name="Wiegand S."/>
            <person name="Jogler M."/>
            <person name="Boedeker C."/>
            <person name="Pinto D."/>
            <person name="Vollmers J."/>
            <person name="Rivas-Marin E."/>
            <person name="Kohn T."/>
            <person name="Peeters S.H."/>
            <person name="Heuer A."/>
            <person name="Rast P."/>
            <person name="Oberbeckmann S."/>
            <person name="Bunk B."/>
            <person name="Jeske O."/>
            <person name="Meyerdierks A."/>
            <person name="Storesund J.E."/>
            <person name="Kallscheuer N."/>
            <person name="Luecker S."/>
            <person name="Lage O.M."/>
            <person name="Pohl T."/>
            <person name="Merkel B.J."/>
            <person name="Hornburger P."/>
            <person name="Mueller R.-W."/>
            <person name="Bruemmer F."/>
            <person name="Labrenz M."/>
            <person name="Spormann A.M."/>
            <person name="Op den Camp H."/>
            <person name="Overmann J."/>
            <person name="Amann R."/>
            <person name="Jetten M.S.M."/>
            <person name="Mascher T."/>
            <person name="Medema M.H."/>
            <person name="Devos D.P."/>
            <person name="Kaster A.-K."/>
            <person name="Ovreas L."/>
            <person name="Rohde M."/>
            <person name="Galperin M.Y."/>
            <person name="Jogler C."/>
        </authorList>
    </citation>
    <scope>NUCLEOTIDE SEQUENCE [LARGE SCALE GENOMIC DNA]</scope>
    <source>
        <strain evidence="8 9">Pan44</strain>
    </source>
</reference>
<feature type="domain" description="RanBP2-type" evidence="7">
    <location>
        <begin position="16"/>
        <end position="35"/>
    </location>
</feature>
<keyword evidence="2" id="KW-0479">Metal-binding</keyword>
<sequence length="594" mass="65676">MTTAAAKRTTRMPDHWKCTDCGALNAIDLDDCARCEQNRLNATNHATWQAWHADLSGSHDLANVDLEMLRDAYYERKEPPTVAAARLGLPALVIGTKRPKAGTTAAIPGTIDGIPETQAAAAAKEKAATRTVGVETIDLDLKLVDVSKFNPRQTFNQEALESLGKSLARRQIEPIAVRRLDRGRYELLWGERRLRAARLVGLKSLRAEIHECNGQEAIFLRGEENERREQLDAIEQAIWYQQLIDTGLTQQQVAEMVGCEQAKISTAVGMLKLPADWQKRIIAREITPTHAKALLAWKERPTVLAAVAKALDEWKKPKYGDPRTGTIPSREFERMVEDAVVKCTRSLSKGRVHESGGCHFTVTKQLREQLDVVTVKMPWGGAPQPRAFNVSLWARLNKEAKAAAKKKAGDSKPAPARQTFPTHEGPYAYQIDRTLNESLGAMVAARLKKSDRELTLRLLFIGCERGISLVAPGAEKHQRLDDREIWDWLAPLNKGQLESAAFEVAKAALVDGGIEAMALLPIATELGFDIKAEWKATAADLEIFPLRSLQKMPAAKRSGYAGSDKAELIAAMVDCWTPGELPKEFEKALKEPAS</sequence>
<organism evidence="8 9">
    <name type="scientific">Caulifigura coniformis</name>
    <dbReference type="NCBI Taxonomy" id="2527983"/>
    <lineage>
        <taxon>Bacteria</taxon>
        <taxon>Pseudomonadati</taxon>
        <taxon>Planctomycetota</taxon>
        <taxon>Planctomycetia</taxon>
        <taxon>Planctomycetales</taxon>
        <taxon>Planctomycetaceae</taxon>
        <taxon>Caulifigura</taxon>
    </lineage>
</organism>
<feature type="region of interest" description="Disordered" evidence="6">
    <location>
        <begin position="404"/>
        <end position="423"/>
    </location>
</feature>
<evidence type="ECO:0000256" key="3">
    <source>
        <dbReference type="ARBA" id="ARBA00022771"/>
    </source>
</evidence>
<dbReference type="PANTHER" id="PTHR33375">
    <property type="entry name" value="CHROMOSOME-PARTITIONING PROTEIN PARB-RELATED"/>
    <property type="match status" value="1"/>
</dbReference>
<dbReference type="NCBIfam" id="TIGR00180">
    <property type="entry name" value="parB_part"/>
    <property type="match status" value="1"/>
</dbReference>
<keyword evidence="5" id="KW-0862">Zinc</keyword>
<dbReference type="GO" id="GO:0005694">
    <property type="term" value="C:chromosome"/>
    <property type="evidence" value="ECO:0007669"/>
    <property type="project" value="TreeGrafter"/>
</dbReference>
<dbReference type="SUPFAM" id="SSF110849">
    <property type="entry name" value="ParB/Sulfiredoxin"/>
    <property type="match status" value="1"/>
</dbReference>
<dbReference type="InterPro" id="IPR004437">
    <property type="entry name" value="ParB/RepB/Spo0J"/>
</dbReference>
<keyword evidence="9" id="KW-1185">Reference proteome</keyword>
<accession>A0A517SER9</accession>
<protein>
    <submittedName>
        <fullName evidence="8">Chromosome-partitioning protein Spo0J</fullName>
    </submittedName>
</protein>